<dbReference type="eggNOG" id="KOG1944">
    <property type="taxonomic scope" value="Eukaryota"/>
</dbReference>
<evidence type="ECO:0000313" key="8">
    <source>
        <dbReference type="EMBL" id="CCX10847.1"/>
    </source>
</evidence>
<dbReference type="GO" id="GO:0005778">
    <property type="term" value="C:peroxisomal membrane"/>
    <property type="evidence" value="ECO:0007669"/>
    <property type="project" value="TreeGrafter"/>
</dbReference>
<evidence type="ECO:0000256" key="1">
    <source>
        <dbReference type="ARBA" id="ARBA00004141"/>
    </source>
</evidence>
<evidence type="ECO:0000256" key="3">
    <source>
        <dbReference type="ARBA" id="ARBA00022692"/>
    </source>
</evidence>
<feature type="transmembrane region" description="Helical" evidence="6">
    <location>
        <begin position="119"/>
        <end position="144"/>
    </location>
</feature>
<feature type="transmembrane region" description="Helical" evidence="6">
    <location>
        <begin position="182"/>
        <end position="202"/>
    </location>
</feature>
<reference evidence="8 9" key="1">
    <citation type="journal article" date="2013" name="PLoS Genet.">
        <title>The genome and development-dependent transcriptomes of Pyronema confluens: a window into fungal evolution.</title>
        <authorList>
            <person name="Traeger S."/>
            <person name="Altegoer F."/>
            <person name="Freitag M."/>
            <person name="Gabaldon T."/>
            <person name="Kempken F."/>
            <person name="Kumar A."/>
            <person name="Marcet-Houben M."/>
            <person name="Poggeler S."/>
            <person name="Stajich J.E."/>
            <person name="Nowrousian M."/>
        </authorList>
    </citation>
    <scope>NUCLEOTIDE SEQUENCE [LARGE SCALE GENOMIC DNA]</scope>
    <source>
        <strain evidence="9">CBS 100304</strain>
        <tissue evidence="8">Vegetative mycelium</tissue>
    </source>
</reference>
<evidence type="ECO:0000256" key="6">
    <source>
        <dbReference type="RuleBase" id="RU363053"/>
    </source>
</evidence>
<comment type="similarity">
    <text evidence="2 6">Belongs to the peroxisomal membrane protein PXMP2/4 family.</text>
</comment>
<feature type="compositionally biased region" description="Basic and acidic residues" evidence="7">
    <location>
        <begin position="276"/>
        <end position="290"/>
    </location>
</feature>
<name>U4L303_PYROM</name>
<dbReference type="STRING" id="1076935.U4L303"/>
<comment type="subcellular location">
    <subcellularLocation>
        <location evidence="1">Membrane</location>
        <topology evidence="1">Multi-pass membrane protein</topology>
    </subcellularLocation>
</comment>
<evidence type="ECO:0000256" key="7">
    <source>
        <dbReference type="SAM" id="MobiDB-lite"/>
    </source>
</evidence>
<proteinExistence type="inferred from homology"/>
<keyword evidence="4 6" id="KW-1133">Transmembrane helix</keyword>
<sequence>MNNETREIIRRETKNIVSSTGRNGGIRSPSYIQVYLRELQENPLRTKMLTAGALSSLQEVLASWIAGDRNRHGSYFTPRVPKMAIYGSLISAPLGHLLVTALQKAFAGKTSTKAKVMQILVSNLIVSPIQNTVYLACMAVIAGARTIHQIRATVKAGLMPIMKVAWCTSPIALLIAQKFLPPHAWVPFFNLVAFVVGTYINAGTKKKRIQAIKKKKVREAALSQSHIAENSKSYSASTSLHGQNFSQTQSQANLGHRISHTSSEMSYNVNGTKQYYDSKGDKRDYHVRGD</sequence>
<feature type="transmembrane region" description="Helical" evidence="6">
    <location>
        <begin position="156"/>
        <end position="176"/>
    </location>
</feature>
<keyword evidence="9" id="KW-1185">Reference proteome</keyword>
<dbReference type="OrthoDB" id="860at2759"/>
<evidence type="ECO:0000313" key="9">
    <source>
        <dbReference type="Proteomes" id="UP000018144"/>
    </source>
</evidence>
<organism evidence="8 9">
    <name type="scientific">Pyronema omphalodes (strain CBS 100304)</name>
    <name type="common">Pyronema confluens</name>
    <dbReference type="NCBI Taxonomy" id="1076935"/>
    <lineage>
        <taxon>Eukaryota</taxon>
        <taxon>Fungi</taxon>
        <taxon>Dikarya</taxon>
        <taxon>Ascomycota</taxon>
        <taxon>Pezizomycotina</taxon>
        <taxon>Pezizomycetes</taxon>
        <taxon>Pezizales</taxon>
        <taxon>Pyronemataceae</taxon>
        <taxon>Pyronema</taxon>
    </lineage>
</organism>
<dbReference type="AlphaFoldDB" id="U4L303"/>
<accession>U4L303</accession>
<evidence type="ECO:0000256" key="2">
    <source>
        <dbReference type="ARBA" id="ARBA00006824"/>
    </source>
</evidence>
<protein>
    <submittedName>
        <fullName evidence="8">Similar to Peroxisomal membrane protein PMP22 acc. no. Q9ZS51</fullName>
    </submittedName>
</protein>
<feature type="transmembrane region" description="Helical" evidence="6">
    <location>
        <begin position="84"/>
        <end position="107"/>
    </location>
</feature>
<dbReference type="Pfam" id="PF04117">
    <property type="entry name" value="Mpv17_PMP22"/>
    <property type="match status" value="1"/>
</dbReference>
<evidence type="ECO:0000256" key="4">
    <source>
        <dbReference type="ARBA" id="ARBA00022989"/>
    </source>
</evidence>
<dbReference type="Proteomes" id="UP000018144">
    <property type="component" value="Unassembled WGS sequence"/>
</dbReference>
<dbReference type="OMA" id="HYGYQWL"/>
<dbReference type="PANTHER" id="PTHR11266:SF93">
    <property type="entry name" value="INTEGRAL MEMBRANE PROTEIN 25D9-6"/>
    <property type="match status" value="1"/>
</dbReference>
<dbReference type="PANTHER" id="PTHR11266">
    <property type="entry name" value="PEROXISOMAL MEMBRANE PROTEIN 2, PXMP2 MPV17"/>
    <property type="match status" value="1"/>
</dbReference>
<dbReference type="EMBL" id="HF935568">
    <property type="protein sequence ID" value="CCX10847.1"/>
    <property type="molecule type" value="Genomic_DNA"/>
</dbReference>
<evidence type="ECO:0000256" key="5">
    <source>
        <dbReference type="ARBA" id="ARBA00023136"/>
    </source>
</evidence>
<keyword evidence="3 6" id="KW-0812">Transmembrane</keyword>
<gene>
    <name evidence="8" type="ORF">PCON_10441</name>
</gene>
<keyword evidence="5 6" id="KW-0472">Membrane</keyword>
<feature type="region of interest" description="Disordered" evidence="7">
    <location>
        <begin position="270"/>
        <end position="290"/>
    </location>
</feature>
<dbReference type="InterPro" id="IPR007248">
    <property type="entry name" value="Mpv17_PMP22"/>
</dbReference>